<name>A0A849A8N6_9ACTN</name>
<dbReference type="AlphaFoldDB" id="A0A849A8N6"/>
<sequence length="175" mass="17391">MDPVTLAFLLVGALGLVVLVVALLGGEFLHLAGTDADGPFSLPVIAAFVGGAGFVGAIPAALLPDAMGTGGRIALSAVIGLLGALPLAFGALRLTAAVMHMRTDPTLTEQALAGALGVVITPIGAGGYGEVRIRVHGQDLKYAARSDEPLAIGTPVFVTEALSATAVEVVSTAAR</sequence>
<dbReference type="RefSeq" id="WP_171199133.1">
    <property type="nucleotide sequence ID" value="NZ_JABEND010000003.1"/>
</dbReference>
<proteinExistence type="predicted"/>
<feature type="transmembrane region" description="Helical" evidence="1">
    <location>
        <begin position="6"/>
        <end position="28"/>
    </location>
</feature>
<evidence type="ECO:0000256" key="1">
    <source>
        <dbReference type="SAM" id="Phobius"/>
    </source>
</evidence>
<reference evidence="2 3" key="1">
    <citation type="submission" date="2020-05" db="EMBL/GenBank/DDBJ databases">
        <title>Nakamurella sp. DB0629 isolated from air conditioner.</title>
        <authorList>
            <person name="Kim D.H."/>
            <person name="Kim D.-U."/>
        </authorList>
    </citation>
    <scope>NUCLEOTIDE SEQUENCE [LARGE SCALE GENOMIC DNA]</scope>
    <source>
        <strain evidence="2 3">DB0629</strain>
    </source>
</reference>
<feature type="transmembrane region" description="Helical" evidence="1">
    <location>
        <begin position="40"/>
        <end position="61"/>
    </location>
</feature>
<dbReference type="EMBL" id="JABEND010000003">
    <property type="protein sequence ID" value="NNG35441.1"/>
    <property type="molecule type" value="Genomic_DNA"/>
</dbReference>
<keyword evidence="1" id="KW-1133">Transmembrane helix</keyword>
<dbReference type="Proteomes" id="UP000562984">
    <property type="component" value="Unassembled WGS sequence"/>
</dbReference>
<keyword evidence="3" id="KW-1185">Reference proteome</keyword>
<feature type="transmembrane region" description="Helical" evidence="1">
    <location>
        <begin position="73"/>
        <end position="92"/>
    </location>
</feature>
<comment type="caution">
    <text evidence="2">The sequence shown here is derived from an EMBL/GenBank/DDBJ whole genome shotgun (WGS) entry which is preliminary data.</text>
</comment>
<gene>
    <name evidence="2" type="ORF">HKD39_06900</name>
</gene>
<protein>
    <submittedName>
        <fullName evidence="2">NfeD family protein</fullName>
    </submittedName>
</protein>
<dbReference type="InterPro" id="IPR012340">
    <property type="entry name" value="NA-bd_OB-fold"/>
</dbReference>
<organism evidence="2 3">
    <name type="scientific">Nakamurella aerolata</name>
    <dbReference type="NCBI Taxonomy" id="1656892"/>
    <lineage>
        <taxon>Bacteria</taxon>
        <taxon>Bacillati</taxon>
        <taxon>Actinomycetota</taxon>
        <taxon>Actinomycetes</taxon>
        <taxon>Nakamurellales</taxon>
        <taxon>Nakamurellaceae</taxon>
        <taxon>Nakamurella</taxon>
    </lineage>
</organism>
<keyword evidence="1" id="KW-0812">Transmembrane</keyword>
<accession>A0A849A8N6</accession>
<evidence type="ECO:0000313" key="3">
    <source>
        <dbReference type="Proteomes" id="UP000562984"/>
    </source>
</evidence>
<keyword evidence="1" id="KW-0472">Membrane</keyword>
<evidence type="ECO:0000313" key="2">
    <source>
        <dbReference type="EMBL" id="NNG35441.1"/>
    </source>
</evidence>
<dbReference type="Gene3D" id="2.40.50.140">
    <property type="entry name" value="Nucleic acid-binding proteins"/>
    <property type="match status" value="1"/>
</dbReference>